<dbReference type="EMBL" id="CCKQ01017448">
    <property type="protein sequence ID" value="CDW89340.1"/>
    <property type="molecule type" value="Genomic_DNA"/>
</dbReference>
<organism evidence="2 3">
    <name type="scientific">Stylonychia lemnae</name>
    <name type="common">Ciliate</name>
    <dbReference type="NCBI Taxonomy" id="5949"/>
    <lineage>
        <taxon>Eukaryota</taxon>
        <taxon>Sar</taxon>
        <taxon>Alveolata</taxon>
        <taxon>Ciliophora</taxon>
        <taxon>Intramacronucleata</taxon>
        <taxon>Spirotrichea</taxon>
        <taxon>Stichotrichia</taxon>
        <taxon>Sporadotrichida</taxon>
        <taxon>Oxytrichidae</taxon>
        <taxon>Stylonychinae</taxon>
        <taxon>Stylonychia</taxon>
    </lineage>
</organism>
<dbReference type="AlphaFoldDB" id="A0A078B485"/>
<keyword evidence="3" id="KW-1185">Reference proteome</keyword>
<evidence type="ECO:0000313" key="2">
    <source>
        <dbReference type="EMBL" id="CDW89340.1"/>
    </source>
</evidence>
<dbReference type="Gene3D" id="1.10.238.10">
    <property type="entry name" value="EF-hand"/>
    <property type="match status" value="1"/>
</dbReference>
<dbReference type="Proteomes" id="UP000039865">
    <property type="component" value="Unassembled WGS sequence"/>
</dbReference>
<accession>A0A078B485</accession>
<gene>
    <name evidence="2" type="primary">Contig6927.g7418</name>
    <name evidence="2" type="ORF">STYLEM_18472</name>
</gene>
<proteinExistence type="predicted"/>
<keyword evidence="1" id="KW-0175">Coiled coil</keyword>
<dbReference type="InParanoid" id="A0A078B485"/>
<feature type="coiled-coil region" evidence="1">
    <location>
        <begin position="190"/>
        <end position="217"/>
    </location>
</feature>
<dbReference type="InterPro" id="IPR011992">
    <property type="entry name" value="EF-hand-dom_pair"/>
</dbReference>
<protein>
    <recommendedName>
        <fullName evidence="4">EF-hand domain-containing protein</fullName>
    </recommendedName>
</protein>
<dbReference type="SUPFAM" id="SSF47473">
    <property type="entry name" value="EF-hand"/>
    <property type="match status" value="1"/>
</dbReference>
<sequence>MKIQFENSILKMIKTEYGLPLNLNNQTAQNENKIKQRSHSVMSFINQLKDQDEIVQKIIIDKAQDKGFVRKQSPILLANNYYKKYILPNQTHFRNKSEIFLKTQQIQSPNINLGDIKLTKPTKLSPIQGPVVTQLHPKSTKPRKSRLLMQSFQNQDSKKLIQSFAILDDDEDDSMEKKNQNQSARMIMTIKKFTGVSDDLEDNMKQLTNQGGSFNNESQQHRLNVKDLSSKHTASFLQNKVSFIATPVNSKYKQQPMQMLIDNDKLSNQSQKLSSNHHSKAQITPKINNLLKIGFQNQDKQELIISRQDTDSLVLNGTDDQFVKIPKFQQLIHKNNNQSEEIEHTFRKICQAGTEHTKRYKKIIADKIINILDQTNQNFHSTDIFHYLKLIDELVHTHGRLGELTFSVLNVSSNGKICEHDVFQVMTFFTDEYHSNQVFMNAFSEDLCIVTRAIGQKHQNAELLNQSQLLSGVKVQSSLNNAFYQQKRSNKIDKLNNIISVMQSQNNTPKAPTNLIESGLQKGQPAIVTQTTGKQDSLHGIFSNTKCDSISKHAFSQLVQFPNGVSSIADDIIKYLTGISIKSFLVSERKASHANRNSTIIRESTIQRLLAVSLKQQRQKFSSQEIEKIENSFFKLTYNHQDKNRDTAFINEDSFVHNFGSISVLDNKYLARRVFHALTCFLPQQRIYLEQFLDKMHPLIYGNQDYKNKFSFQIYDQNNKGYINSIDIEEFYLRIIPCNLNKTNFHQCECQLFKEIKLLSDEYVKNNIMQWTAKSKVLINYDYFKLRLGTSCLQQEIVDRVLQRNSENSIFNGFGHY</sequence>
<evidence type="ECO:0008006" key="4">
    <source>
        <dbReference type="Google" id="ProtNLM"/>
    </source>
</evidence>
<evidence type="ECO:0000313" key="3">
    <source>
        <dbReference type="Proteomes" id="UP000039865"/>
    </source>
</evidence>
<reference evidence="2 3" key="1">
    <citation type="submission" date="2014-06" db="EMBL/GenBank/DDBJ databases">
        <authorList>
            <person name="Swart Estienne"/>
        </authorList>
    </citation>
    <scope>NUCLEOTIDE SEQUENCE [LARGE SCALE GENOMIC DNA]</scope>
    <source>
        <strain evidence="2 3">130c</strain>
    </source>
</reference>
<name>A0A078B485_STYLE</name>
<evidence type="ECO:0000256" key="1">
    <source>
        <dbReference type="SAM" id="Coils"/>
    </source>
</evidence>